<name>A0A9W8B5H8_9FUNG</name>
<gene>
    <name evidence="8" type="ORF">H4R34_002977</name>
</gene>
<dbReference type="GO" id="GO:0022857">
    <property type="term" value="F:transmembrane transporter activity"/>
    <property type="evidence" value="ECO:0007669"/>
    <property type="project" value="InterPro"/>
</dbReference>
<dbReference type="Pfam" id="PF07690">
    <property type="entry name" value="MFS_1"/>
    <property type="match status" value="1"/>
</dbReference>
<evidence type="ECO:0000259" key="7">
    <source>
        <dbReference type="PROSITE" id="PS50850"/>
    </source>
</evidence>
<feature type="transmembrane region" description="Helical" evidence="6">
    <location>
        <begin position="391"/>
        <end position="413"/>
    </location>
</feature>
<keyword evidence="2" id="KW-0813">Transport</keyword>
<dbReference type="InterPro" id="IPR036259">
    <property type="entry name" value="MFS_trans_sf"/>
</dbReference>
<evidence type="ECO:0000256" key="1">
    <source>
        <dbReference type="ARBA" id="ARBA00004141"/>
    </source>
</evidence>
<dbReference type="EMBL" id="JANBQB010000240">
    <property type="protein sequence ID" value="KAJ1979064.1"/>
    <property type="molecule type" value="Genomic_DNA"/>
</dbReference>
<dbReference type="SUPFAM" id="SSF103473">
    <property type="entry name" value="MFS general substrate transporter"/>
    <property type="match status" value="1"/>
</dbReference>
<feature type="transmembrane region" description="Helical" evidence="6">
    <location>
        <begin position="190"/>
        <end position="212"/>
    </location>
</feature>
<dbReference type="PROSITE" id="PS50850">
    <property type="entry name" value="MFS"/>
    <property type="match status" value="1"/>
</dbReference>
<dbReference type="OrthoDB" id="419616at2759"/>
<feature type="transmembrane region" description="Helical" evidence="6">
    <location>
        <begin position="20"/>
        <end position="43"/>
    </location>
</feature>
<feature type="transmembrane region" description="Helical" evidence="6">
    <location>
        <begin position="89"/>
        <end position="107"/>
    </location>
</feature>
<evidence type="ECO:0000256" key="3">
    <source>
        <dbReference type="ARBA" id="ARBA00022692"/>
    </source>
</evidence>
<dbReference type="Gene3D" id="1.20.1250.20">
    <property type="entry name" value="MFS general substrate transporter like domains"/>
    <property type="match status" value="1"/>
</dbReference>
<dbReference type="PANTHER" id="PTHR23504:SF15">
    <property type="entry name" value="MAJOR FACILITATOR SUPERFAMILY (MFS) PROFILE DOMAIN-CONTAINING PROTEIN"/>
    <property type="match status" value="1"/>
</dbReference>
<protein>
    <recommendedName>
        <fullName evidence="7">Major facilitator superfamily (MFS) profile domain-containing protein</fullName>
    </recommendedName>
</protein>
<dbReference type="CDD" id="cd17330">
    <property type="entry name" value="MFS_SLC46_TetA_like"/>
    <property type="match status" value="1"/>
</dbReference>
<feature type="transmembrane region" description="Helical" evidence="6">
    <location>
        <begin position="55"/>
        <end position="77"/>
    </location>
</feature>
<keyword evidence="3 6" id="KW-0812">Transmembrane</keyword>
<dbReference type="GO" id="GO:0016020">
    <property type="term" value="C:membrane"/>
    <property type="evidence" value="ECO:0007669"/>
    <property type="project" value="UniProtKB-SubCell"/>
</dbReference>
<comment type="caution">
    <text evidence="8">The sequence shown here is derived from an EMBL/GenBank/DDBJ whole genome shotgun (WGS) entry which is preliminary data.</text>
</comment>
<comment type="subcellular location">
    <subcellularLocation>
        <location evidence="1">Membrane</location>
        <topology evidence="1">Multi-pass membrane protein</topology>
    </subcellularLocation>
</comment>
<feature type="transmembrane region" description="Helical" evidence="6">
    <location>
        <begin position="504"/>
        <end position="522"/>
    </location>
</feature>
<dbReference type="PRINTS" id="PR01035">
    <property type="entry name" value="TCRTETA"/>
</dbReference>
<reference evidence="8" key="1">
    <citation type="submission" date="2022-07" db="EMBL/GenBank/DDBJ databases">
        <title>Phylogenomic reconstructions and comparative analyses of Kickxellomycotina fungi.</title>
        <authorList>
            <person name="Reynolds N.K."/>
            <person name="Stajich J.E."/>
            <person name="Barry K."/>
            <person name="Grigoriev I.V."/>
            <person name="Crous P."/>
            <person name="Smith M.E."/>
        </authorList>
    </citation>
    <scope>NUCLEOTIDE SEQUENCE</scope>
    <source>
        <strain evidence="8">RSA 567</strain>
    </source>
</reference>
<keyword evidence="5 6" id="KW-0472">Membrane</keyword>
<feature type="transmembrane region" description="Helical" evidence="6">
    <location>
        <begin position="456"/>
        <end position="484"/>
    </location>
</feature>
<evidence type="ECO:0000313" key="9">
    <source>
        <dbReference type="Proteomes" id="UP001151582"/>
    </source>
</evidence>
<accession>A0A9W8B5H8</accession>
<evidence type="ECO:0000256" key="5">
    <source>
        <dbReference type="ARBA" id="ARBA00023136"/>
    </source>
</evidence>
<feature type="domain" description="Major facilitator superfamily (MFS) profile" evidence="7">
    <location>
        <begin position="17"/>
        <end position="560"/>
    </location>
</feature>
<organism evidence="8 9">
    <name type="scientific">Dimargaris verticillata</name>
    <dbReference type="NCBI Taxonomy" id="2761393"/>
    <lineage>
        <taxon>Eukaryota</taxon>
        <taxon>Fungi</taxon>
        <taxon>Fungi incertae sedis</taxon>
        <taxon>Zoopagomycota</taxon>
        <taxon>Kickxellomycotina</taxon>
        <taxon>Dimargaritomycetes</taxon>
        <taxon>Dimargaritales</taxon>
        <taxon>Dimargaritaceae</taxon>
        <taxon>Dimargaris</taxon>
    </lineage>
</organism>
<dbReference type="InterPro" id="IPR001958">
    <property type="entry name" value="Tet-R_TetA/multi-R_MdtG-like"/>
</dbReference>
<evidence type="ECO:0000256" key="6">
    <source>
        <dbReference type="SAM" id="Phobius"/>
    </source>
</evidence>
<dbReference type="Proteomes" id="UP001151582">
    <property type="component" value="Unassembled WGS sequence"/>
</dbReference>
<dbReference type="InterPro" id="IPR011701">
    <property type="entry name" value="MFS"/>
</dbReference>
<keyword evidence="4 6" id="KW-1133">Transmembrane helix</keyword>
<proteinExistence type="predicted"/>
<keyword evidence="9" id="KW-1185">Reference proteome</keyword>
<feature type="transmembrane region" description="Helical" evidence="6">
    <location>
        <begin position="319"/>
        <end position="340"/>
    </location>
</feature>
<dbReference type="InterPro" id="IPR020846">
    <property type="entry name" value="MFS_dom"/>
</dbReference>
<feature type="transmembrane region" description="Helical" evidence="6">
    <location>
        <begin position="534"/>
        <end position="553"/>
    </location>
</feature>
<feature type="transmembrane region" description="Helical" evidence="6">
    <location>
        <begin position="360"/>
        <end position="379"/>
    </location>
</feature>
<evidence type="ECO:0000256" key="2">
    <source>
        <dbReference type="ARBA" id="ARBA00022448"/>
    </source>
</evidence>
<sequence length="583" mass="63219">MPATASAQPETPLPKGQLAVILLTRFSEPVSFTVLFPFVYFMVRDFDVAETPEQIGYFVGIVASSFSIAQMFTGMFWGFLSDRIGRRPVILVGILGTALCSALFGFSKSLGWAVMSRALWGAINGNASVSKTIMGEITDETNQARGFSILPLGWNLGSILGPILGGMLASPVENYPFLFGNSELLRTYPYLLPCLVCSCISLFTFIIALIFLEETLPSIAQKKQSSAATLAIDARPSETTLRTETTPLNAVLPDSSATLARNSYLTLRGSSSSLHSSSLACSVSDGDDEICSDCSSVAQLETQQFTWWQSLRDAFNHHAVGCAVGYAFLSLVTIMLDELYPVWAATAPRLGGFGYSTRSIGLTLTSSSIVVVYLQLVVYPRWQHKWGPLGCFRRGLMLISIASFILPFLNIMVRVWGDSLAVSPIPTSFGGTITFALSPWTQAPNAPPPFTGTAAWVSWGIVVATLLLRFCGGVMSFTSSNILIVNSVASHSSLGTVNGFNQTLGALARAIGPLLAGSIWSWSLTQHLPFPLDFHLVFNFIALISFSTCIYTLTWDPRVDRRMCEFGLSIKARHPRADESCSV</sequence>
<evidence type="ECO:0000256" key="4">
    <source>
        <dbReference type="ARBA" id="ARBA00022989"/>
    </source>
</evidence>
<feature type="transmembrane region" description="Helical" evidence="6">
    <location>
        <begin position="152"/>
        <end position="170"/>
    </location>
</feature>
<dbReference type="AlphaFoldDB" id="A0A9W8B5H8"/>
<evidence type="ECO:0000313" key="8">
    <source>
        <dbReference type="EMBL" id="KAJ1979064.1"/>
    </source>
</evidence>
<dbReference type="PANTHER" id="PTHR23504">
    <property type="entry name" value="MAJOR FACILITATOR SUPERFAMILY DOMAIN-CONTAINING PROTEIN 10"/>
    <property type="match status" value="1"/>
</dbReference>